<dbReference type="InterPro" id="IPR045584">
    <property type="entry name" value="Pilin-like"/>
</dbReference>
<keyword evidence="1" id="KW-0812">Transmembrane</keyword>
<feature type="transmembrane region" description="Helical" evidence="1">
    <location>
        <begin position="12"/>
        <end position="32"/>
    </location>
</feature>
<dbReference type="EMBL" id="BAABWD010000010">
    <property type="protein sequence ID" value="GAA6133188.1"/>
    <property type="molecule type" value="Genomic_DNA"/>
</dbReference>
<evidence type="ECO:0000313" key="3">
    <source>
        <dbReference type="Proteomes" id="UP001486808"/>
    </source>
</evidence>
<dbReference type="InterPro" id="IPR012902">
    <property type="entry name" value="N_methyl_site"/>
</dbReference>
<dbReference type="Proteomes" id="UP001486808">
    <property type="component" value="Unassembled WGS sequence"/>
</dbReference>
<reference evidence="2 3" key="1">
    <citation type="submission" date="2024-04" db="EMBL/GenBank/DDBJ databases">
        <title>Draft genome sequence of Halopseudomonas sabulinigri NBRC 116187.</title>
        <authorList>
            <person name="Miyakawa T."/>
            <person name="Kusuya Y."/>
            <person name="Miura T."/>
        </authorList>
    </citation>
    <scope>NUCLEOTIDE SEQUENCE [LARGE SCALE GENOMIC DNA]</scope>
    <source>
        <strain evidence="2 3">4NH20-0042</strain>
    </source>
</reference>
<keyword evidence="1" id="KW-1133">Transmembrane helix</keyword>
<evidence type="ECO:0000313" key="2">
    <source>
        <dbReference type="EMBL" id="GAA6133188.1"/>
    </source>
</evidence>
<accession>A0ABP9ZUP1</accession>
<protein>
    <recommendedName>
        <fullName evidence="4">Type II secretion system protein</fullName>
    </recommendedName>
</protein>
<gene>
    <name evidence="2" type="ORF">NBRC116187_35490</name>
</gene>
<sequence>MPRCNGFTYVEVIVSLAILGLIASLCAPLWALQIERDKKQELRVALREIRSAIDEYHEAYLAGKIEQRTGDYGYPRSLKELVEGVPDVSRTDGRELYFLRRIPSNPYSKNSQAQDQWKIIYYRKKTALSLNSQELIDVSIAVHVLR</sequence>
<evidence type="ECO:0000256" key="1">
    <source>
        <dbReference type="SAM" id="Phobius"/>
    </source>
</evidence>
<comment type="caution">
    <text evidence="2">The sequence shown here is derived from an EMBL/GenBank/DDBJ whole genome shotgun (WGS) entry which is preliminary data.</text>
</comment>
<evidence type="ECO:0008006" key="4">
    <source>
        <dbReference type="Google" id="ProtNLM"/>
    </source>
</evidence>
<dbReference type="NCBIfam" id="TIGR02532">
    <property type="entry name" value="IV_pilin_GFxxxE"/>
    <property type="match status" value="1"/>
</dbReference>
<dbReference type="RefSeq" id="WP_353390226.1">
    <property type="nucleotide sequence ID" value="NZ_BAABWD010000010.1"/>
</dbReference>
<keyword evidence="1" id="KW-0472">Membrane</keyword>
<dbReference type="Gene3D" id="3.30.700.10">
    <property type="entry name" value="Glycoprotein, Type 4 Pilin"/>
    <property type="match status" value="1"/>
</dbReference>
<dbReference type="Pfam" id="PF07963">
    <property type="entry name" value="N_methyl"/>
    <property type="match status" value="1"/>
</dbReference>
<proteinExistence type="predicted"/>
<name>A0ABP9ZUP1_9GAMM</name>
<organism evidence="2 3">
    <name type="scientific">Halopseudomonas sabulinigri</name>
    <dbReference type="NCBI Taxonomy" id="472181"/>
    <lineage>
        <taxon>Bacteria</taxon>
        <taxon>Pseudomonadati</taxon>
        <taxon>Pseudomonadota</taxon>
        <taxon>Gammaproteobacteria</taxon>
        <taxon>Pseudomonadales</taxon>
        <taxon>Pseudomonadaceae</taxon>
        <taxon>Halopseudomonas</taxon>
    </lineage>
</organism>
<dbReference type="SUPFAM" id="SSF54523">
    <property type="entry name" value="Pili subunits"/>
    <property type="match status" value="1"/>
</dbReference>
<keyword evidence="3" id="KW-1185">Reference proteome</keyword>